<dbReference type="InterPro" id="IPR009057">
    <property type="entry name" value="Homeodomain-like_sf"/>
</dbReference>
<keyword evidence="3" id="KW-1185">Reference proteome</keyword>
<dbReference type="SUPFAM" id="SSF46689">
    <property type="entry name" value="Homeodomain-like"/>
    <property type="match status" value="1"/>
</dbReference>
<gene>
    <name evidence="1" type="ORF">HINF_LOCUS56353</name>
    <name evidence="2" type="ORF">HINF_LOCUS61994</name>
</gene>
<proteinExistence type="predicted"/>
<dbReference type="EMBL" id="CATOUU010001047">
    <property type="protein sequence ID" value="CAI9968708.1"/>
    <property type="molecule type" value="Genomic_DNA"/>
</dbReference>
<keyword evidence="1" id="KW-0371">Homeobox</keyword>
<dbReference type="Gene3D" id="1.20.58.1880">
    <property type="match status" value="1"/>
</dbReference>
<reference evidence="2 3" key="2">
    <citation type="submission" date="2024-07" db="EMBL/GenBank/DDBJ databases">
        <authorList>
            <person name="Akdeniz Z."/>
        </authorList>
    </citation>
    <scope>NUCLEOTIDE SEQUENCE [LARGE SCALE GENOMIC DNA]</scope>
</reference>
<name>A0AA86R4G1_9EUKA</name>
<reference evidence="1" key="1">
    <citation type="submission" date="2023-06" db="EMBL/GenBank/DDBJ databases">
        <authorList>
            <person name="Kurt Z."/>
        </authorList>
    </citation>
    <scope>NUCLEOTIDE SEQUENCE</scope>
</reference>
<evidence type="ECO:0000313" key="3">
    <source>
        <dbReference type="Proteomes" id="UP001642409"/>
    </source>
</evidence>
<organism evidence="1">
    <name type="scientific">Hexamita inflata</name>
    <dbReference type="NCBI Taxonomy" id="28002"/>
    <lineage>
        <taxon>Eukaryota</taxon>
        <taxon>Metamonada</taxon>
        <taxon>Diplomonadida</taxon>
        <taxon>Hexamitidae</taxon>
        <taxon>Hexamitinae</taxon>
        <taxon>Hexamita</taxon>
    </lineage>
</organism>
<dbReference type="GO" id="GO:0003677">
    <property type="term" value="F:DNA binding"/>
    <property type="evidence" value="ECO:0007669"/>
    <property type="project" value="UniProtKB-KW"/>
</dbReference>
<evidence type="ECO:0000313" key="1">
    <source>
        <dbReference type="EMBL" id="CAI9968708.1"/>
    </source>
</evidence>
<comment type="caution">
    <text evidence="1">The sequence shown here is derived from an EMBL/GenBank/DDBJ whole genome shotgun (WGS) entry which is preliminary data.</text>
</comment>
<dbReference type="EMBL" id="CAXDID020000376">
    <property type="protein sequence ID" value="CAL6084004.1"/>
    <property type="molecule type" value="Genomic_DNA"/>
</dbReference>
<sequence length="106" mass="12977">MIQMKIAETLQANYVLLHQIHLFLHVNCKQSYKRQKNQYRQNQNDRWSQEEDNIMNTAIQIYRENVKAISQVVASKSRSQVYQRLRYLRDEMKRIQTGKYYENSKY</sequence>
<evidence type="ECO:0000313" key="2">
    <source>
        <dbReference type="EMBL" id="CAL6084004.1"/>
    </source>
</evidence>
<keyword evidence="1" id="KW-0238">DNA-binding</keyword>
<accession>A0AA86R4G1</accession>
<dbReference type="AlphaFoldDB" id="A0AA86R4G1"/>
<protein>
    <submittedName>
        <fullName evidence="1">Homeobox-like domain superfamily</fullName>
    </submittedName>
    <submittedName>
        <fullName evidence="2">Homeobox-like_domain superfamily</fullName>
    </submittedName>
</protein>
<dbReference type="Proteomes" id="UP001642409">
    <property type="component" value="Unassembled WGS sequence"/>
</dbReference>